<reference evidence="2" key="1">
    <citation type="submission" date="2017-11" db="EMBL/GenBank/DDBJ databases">
        <authorList>
            <person name="Lima N.C."/>
            <person name="Parody-Merino A.M."/>
            <person name="Battley P.F."/>
            <person name="Fidler A.E."/>
            <person name="Prosdocimi F."/>
        </authorList>
    </citation>
    <scope>NUCLEOTIDE SEQUENCE [LARGE SCALE GENOMIC DNA]</scope>
</reference>
<gene>
    <name evidence="1" type="ORF">llap_10328</name>
</gene>
<sequence length="94" mass="10847">MIRALEHLSYGKRLRNLCLFSLEKTERGLLSGAQRQDKGQWAQAGTQEISSNMRKNFLTLRVTDHWIRLPREVVESPSLGIFETCLDMILCNLL</sequence>
<dbReference type="Proteomes" id="UP000233556">
    <property type="component" value="Unassembled WGS sequence"/>
</dbReference>
<evidence type="ECO:0008006" key="3">
    <source>
        <dbReference type="Google" id="ProtNLM"/>
    </source>
</evidence>
<dbReference type="OrthoDB" id="203339at2759"/>
<reference evidence="2" key="2">
    <citation type="submission" date="2017-12" db="EMBL/GenBank/DDBJ databases">
        <title>Genome sequence of the Bar-tailed Godwit (Limosa lapponica baueri).</title>
        <authorList>
            <person name="Lima N.C.B."/>
            <person name="Parody-Merino A.M."/>
            <person name="Battley P.F."/>
            <person name="Fidler A.E."/>
            <person name="Prosdocimi F."/>
        </authorList>
    </citation>
    <scope>NUCLEOTIDE SEQUENCE [LARGE SCALE GENOMIC DNA]</scope>
</reference>
<keyword evidence="2" id="KW-1185">Reference proteome</keyword>
<dbReference type="AlphaFoldDB" id="A0A2I0TZX5"/>
<organism evidence="1 2">
    <name type="scientific">Limosa lapponica baueri</name>
    <dbReference type="NCBI Taxonomy" id="1758121"/>
    <lineage>
        <taxon>Eukaryota</taxon>
        <taxon>Metazoa</taxon>
        <taxon>Chordata</taxon>
        <taxon>Craniata</taxon>
        <taxon>Vertebrata</taxon>
        <taxon>Euteleostomi</taxon>
        <taxon>Archelosauria</taxon>
        <taxon>Archosauria</taxon>
        <taxon>Dinosauria</taxon>
        <taxon>Saurischia</taxon>
        <taxon>Theropoda</taxon>
        <taxon>Coelurosauria</taxon>
        <taxon>Aves</taxon>
        <taxon>Neognathae</taxon>
        <taxon>Neoaves</taxon>
        <taxon>Charadriiformes</taxon>
        <taxon>Scolopacidae</taxon>
        <taxon>Limosa</taxon>
    </lineage>
</organism>
<proteinExistence type="predicted"/>
<dbReference type="EMBL" id="KZ506506">
    <property type="protein sequence ID" value="PKU39370.1"/>
    <property type="molecule type" value="Genomic_DNA"/>
</dbReference>
<name>A0A2I0TZX5_LIMLA</name>
<accession>A0A2I0TZX5</accession>
<evidence type="ECO:0000313" key="1">
    <source>
        <dbReference type="EMBL" id="PKU39370.1"/>
    </source>
</evidence>
<protein>
    <recommendedName>
        <fullName evidence="3">Rna-directed dna polymerase from mobile element jockey-like</fullName>
    </recommendedName>
</protein>
<evidence type="ECO:0000313" key="2">
    <source>
        <dbReference type="Proteomes" id="UP000233556"/>
    </source>
</evidence>